<organism evidence="1">
    <name type="scientific">Podoviridae sp. ctuQh21</name>
    <dbReference type="NCBI Taxonomy" id="2825284"/>
    <lineage>
        <taxon>Viruses</taxon>
        <taxon>Duplodnaviria</taxon>
        <taxon>Heunggongvirae</taxon>
        <taxon>Uroviricota</taxon>
        <taxon>Caudoviricetes</taxon>
    </lineage>
</organism>
<dbReference type="EMBL" id="BK015412">
    <property type="protein sequence ID" value="DAE05543.1"/>
    <property type="molecule type" value="Genomic_DNA"/>
</dbReference>
<proteinExistence type="predicted"/>
<name>A0A8S5PEC9_9CAUD</name>
<evidence type="ECO:0000313" key="1">
    <source>
        <dbReference type="EMBL" id="DAE05543.1"/>
    </source>
</evidence>
<accession>A0A8S5PEC9</accession>
<protein>
    <submittedName>
        <fullName evidence="1">Uncharacterized protein</fullName>
    </submittedName>
</protein>
<sequence>MVIDLKTFIEGYKTSEVIHGDLRWKFREPRLKDLDKPVMEILEIGCIE</sequence>
<reference evidence="1" key="1">
    <citation type="journal article" date="2021" name="Proc. Natl. Acad. Sci. U.S.A.">
        <title>A Catalog of Tens of Thousands of Viruses from Human Metagenomes Reveals Hidden Associations with Chronic Diseases.</title>
        <authorList>
            <person name="Tisza M.J."/>
            <person name="Buck C.B."/>
        </authorList>
    </citation>
    <scope>NUCLEOTIDE SEQUENCE</scope>
    <source>
        <strain evidence="1">CtuQh21</strain>
    </source>
</reference>